<accession>A0A8J2KB38</accession>
<name>A0A8J2KB38_9HEXA</name>
<dbReference type="AlphaFoldDB" id="A0A8J2KB38"/>
<gene>
    <name evidence="1" type="ORF">AFUS01_LOCUS21388</name>
</gene>
<evidence type="ECO:0000313" key="2">
    <source>
        <dbReference type="Proteomes" id="UP000708208"/>
    </source>
</evidence>
<keyword evidence="2" id="KW-1185">Reference proteome</keyword>
<protein>
    <submittedName>
        <fullName evidence="1">Uncharacterized protein</fullName>
    </submittedName>
</protein>
<organism evidence="1 2">
    <name type="scientific">Allacma fusca</name>
    <dbReference type="NCBI Taxonomy" id="39272"/>
    <lineage>
        <taxon>Eukaryota</taxon>
        <taxon>Metazoa</taxon>
        <taxon>Ecdysozoa</taxon>
        <taxon>Arthropoda</taxon>
        <taxon>Hexapoda</taxon>
        <taxon>Collembola</taxon>
        <taxon>Symphypleona</taxon>
        <taxon>Sminthuridae</taxon>
        <taxon>Allacma</taxon>
    </lineage>
</organism>
<comment type="caution">
    <text evidence="1">The sequence shown here is derived from an EMBL/GenBank/DDBJ whole genome shotgun (WGS) entry which is preliminary data.</text>
</comment>
<sequence length="114" mass="13093">MQNLDAVFCGISEVDTKLLQSKSAIELKDLELTMEMPCIISMPNLRKLRIEMKPHKACQGKSDVSPVIFASRVTGLLAFTRLPNLRVEVLKRMCGIQCWYHLKHLESFVRFINE</sequence>
<proteinExistence type="predicted"/>
<reference evidence="1" key="1">
    <citation type="submission" date="2021-06" db="EMBL/GenBank/DDBJ databases">
        <authorList>
            <person name="Hodson N. C."/>
            <person name="Mongue J. A."/>
            <person name="Jaron S. K."/>
        </authorList>
    </citation>
    <scope>NUCLEOTIDE SEQUENCE</scope>
</reference>
<dbReference type="Proteomes" id="UP000708208">
    <property type="component" value="Unassembled WGS sequence"/>
</dbReference>
<evidence type="ECO:0000313" key="1">
    <source>
        <dbReference type="EMBL" id="CAG7732907.1"/>
    </source>
</evidence>
<dbReference type="EMBL" id="CAJVCH010239829">
    <property type="protein sequence ID" value="CAG7732907.1"/>
    <property type="molecule type" value="Genomic_DNA"/>
</dbReference>